<evidence type="ECO:0008006" key="3">
    <source>
        <dbReference type="Google" id="ProtNLM"/>
    </source>
</evidence>
<keyword evidence="2" id="KW-1185">Reference proteome</keyword>
<name>A0ABN3PZS5_9ACTN</name>
<dbReference type="RefSeq" id="WP_344544615.1">
    <property type="nucleotide sequence ID" value="NZ_BAAATD010000006.1"/>
</dbReference>
<comment type="caution">
    <text evidence="1">The sequence shown here is derived from an EMBL/GenBank/DDBJ whole genome shotgun (WGS) entry which is preliminary data.</text>
</comment>
<reference evidence="1 2" key="1">
    <citation type="journal article" date="2019" name="Int. J. Syst. Evol. Microbiol.">
        <title>The Global Catalogue of Microorganisms (GCM) 10K type strain sequencing project: providing services to taxonomists for standard genome sequencing and annotation.</title>
        <authorList>
            <consortium name="The Broad Institute Genomics Platform"/>
            <consortium name="The Broad Institute Genome Sequencing Center for Infectious Disease"/>
            <person name="Wu L."/>
            <person name="Ma J."/>
        </authorList>
    </citation>
    <scope>NUCLEOTIDE SEQUENCE [LARGE SCALE GENOMIC DNA]</scope>
    <source>
        <strain evidence="1 2">JCM 6833</strain>
    </source>
</reference>
<evidence type="ECO:0000313" key="1">
    <source>
        <dbReference type="EMBL" id="GAA2609802.1"/>
    </source>
</evidence>
<proteinExistence type="predicted"/>
<organism evidence="1 2">
    <name type="scientific">Actinomadura fulvescens</name>
    <dbReference type="NCBI Taxonomy" id="46160"/>
    <lineage>
        <taxon>Bacteria</taxon>
        <taxon>Bacillati</taxon>
        <taxon>Actinomycetota</taxon>
        <taxon>Actinomycetes</taxon>
        <taxon>Streptosporangiales</taxon>
        <taxon>Thermomonosporaceae</taxon>
        <taxon>Actinomadura</taxon>
    </lineage>
</organism>
<dbReference type="Proteomes" id="UP001501509">
    <property type="component" value="Unassembled WGS sequence"/>
</dbReference>
<gene>
    <name evidence="1" type="ORF">GCM10010411_50190</name>
</gene>
<evidence type="ECO:0000313" key="2">
    <source>
        <dbReference type="Proteomes" id="UP001501509"/>
    </source>
</evidence>
<sequence length="93" mass="10366">MRTIAETTIIAFQREDRAFRIFRIVDGVDGGFGVQLFAGRCTHNGPVLDSLLPKDARWGFKNIAEARDAVRRATEHRARQGWGSGTFELADCA</sequence>
<accession>A0ABN3PZS5</accession>
<protein>
    <recommendedName>
        <fullName evidence="3">WGR domain-containing protein</fullName>
    </recommendedName>
</protein>
<dbReference type="EMBL" id="BAAATD010000006">
    <property type="protein sequence ID" value="GAA2609802.1"/>
    <property type="molecule type" value="Genomic_DNA"/>
</dbReference>